<sequence length="155" mass="18186">MILTGIFVFFFTSVHICISQEETFLENFDHRILRELKYPIPTNGQHLYQNMLQYYSDLLDMLNMIKINNPKVKNYARGLITQGGPKLLRYPFNLTELENTYSWNKEQVTDFNSAFTKIKTLWSKIEHTLPPEEDSDSDDYSYSDGSSDSGSYDWI</sequence>
<feature type="region of interest" description="Disordered" evidence="1">
    <location>
        <begin position="129"/>
        <end position="155"/>
    </location>
</feature>
<organism evidence="4">
    <name type="scientific">Graphocephala atropunctata</name>
    <dbReference type="NCBI Taxonomy" id="36148"/>
    <lineage>
        <taxon>Eukaryota</taxon>
        <taxon>Metazoa</taxon>
        <taxon>Ecdysozoa</taxon>
        <taxon>Arthropoda</taxon>
        <taxon>Hexapoda</taxon>
        <taxon>Insecta</taxon>
        <taxon>Pterygota</taxon>
        <taxon>Neoptera</taxon>
        <taxon>Paraneoptera</taxon>
        <taxon>Hemiptera</taxon>
        <taxon>Auchenorrhyncha</taxon>
        <taxon>Membracoidea</taxon>
        <taxon>Cicadellidae</taxon>
        <taxon>Cicadellinae</taxon>
        <taxon>Cicadellini</taxon>
        <taxon>Graphocephala</taxon>
    </lineage>
</organism>
<gene>
    <name evidence="4" type="ORF">g.720</name>
    <name evidence="3" type="ORF">g.721</name>
</gene>
<dbReference type="EMBL" id="GEBQ01003197">
    <property type="protein sequence ID" value="JAT36780.1"/>
    <property type="molecule type" value="Transcribed_RNA"/>
</dbReference>
<evidence type="ECO:0000313" key="3">
    <source>
        <dbReference type="EMBL" id="JAT18148.1"/>
    </source>
</evidence>
<feature type="signal peptide" evidence="2">
    <location>
        <begin position="1"/>
        <end position="19"/>
    </location>
</feature>
<evidence type="ECO:0000313" key="4">
    <source>
        <dbReference type="EMBL" id="JAT36780.1"/>
    </source>
</evidence>
<evidence type="ECO:0000256" key="1">
    <source>
        <dbReference type="SAM" id="MobiDB-lite"/>
    </source>
</evidence>
<name>A0A1B6MLF5_9HEMI</name>
<evidence type="ECO:0008006" key="5">
    <source>
        <dbReference type="Google" id="ProtNLM"/>
    </source>
</evidence>
<feature type="compositionally biased region" description="Low complexity" evidence="1">
    <location>
        <begin position="142"/>
        <end position="155"/>
    </location>
</feature>
<reference evidence="4" key="1">
    <citation type="submission" date="2015-11" db="EMBL/GenBank/DDBJ databases">
        <title>De novo transcriptome assembly of four potential Pierce s Disease insect vectors from Arizona vineyards.</title>
        <authorList>
            <person name="Tassone E.E."/>
        </authorList>
    </citation>
    <scope>NUCLEOTIDE SEQUENCE</scope>
</reference>
<feature type="chain" id="PRO_5008588410" description="Angiotensin-converting enzyme" evidence="2">
    <location>
        <begin position="20"/>
        <end position="155"/>
    </location>
</feature>
<protein>
    <recommendedName>
        <fullName evidence="5">Angiotensin-converting enzyme</fullName>
    </recommendedName>
</protein>
<feature type="compositionally biased region" description="Acidic residues" evidence="1">
    <location>
        <begin position="131"/>
        <end position="141"/>
    </location>
</feature>
<keyword evidence="2" id="KW-0732">Signal</keyword>
<dbReference type="AlphaFoldDB" id="A0A1B6MLF5"/>
<proteinExistence type="predicted"/>
<accession>A0A1B6MLF5</accession>
<dbReference type="EMBL" id="GEBQ01021829">
    <property type="protein sequence ID" value="JAT18148.1"/>
    <property type="molecule type" value="Transcribed_RNA"/>
</dbReference>
<evidence type="ECO:0000256" key="2">
    <source>
        <dbReference type="SAM" id="SignalP"/>
    </source>
</evidence>